<proteinExistence type="predicted"/>
<keyword evidence="2" id="KW-1185">Reference proteome</keyword>
<gene>
    <name evidence="1" type="ORF">Pla175_27690</name>
</gene>
<organism evidence="1 2">
    <name type="scientific">Pirellulimonas nuda</name>
    <dbReference type="NCBI Taxonomy" id="2528009"/>
    <lineage>
        <taxon>Bacteria</taxon>
        <taxon>Pseudomonadati</taxon>
        <taxon>Planctomycetota</taxon>
        <taxon>Planctomycetia</taxon>
        <taxon>Pirellulales</taxon>
        <taxon>Lacipirellulaceae</taxon>
        <taxon>Pirellulimonas</taxon>
    </lineage>
</organism>
<reference evidence="1 2" key="1">
    <citation type="submission" date="2019-02" db="EMBL/GenBank/DDBJ databases">
        <title>Deep-cultivation of Planctomycetes and their phenomic and genomic characterization uncovers novel biology.</title>
        <authorList>
            <person name="Wiegand S."/>
            <person name="Jogler M."/>
            <person name="Boedeker C."/>
            <person name="Pinto D."/>
            <person name="Vollmers J."/>
            <person name="Rivas-Marin E."/>
            <person name="Kohn T."/>
            <person name="Peeters S.H."/>
            <person name="Heuer A."/>
            <person name="Rast P."/>
            <person name="Oberbeckmann S."/>
            <person name="Bunk B."/>
            <person name="Jeske O."/>
            <person name="Meyerdierks A."/>
            <person name="Storesund J.E."/>
            <person name="Kallscheuer N."/>
            <person name="Luecker S."/>
            <person name="Lage O.M."/>
            <person name="Pohl T."/>
            <person name="Merkel B.J."/>
            <person name="Hornburger P."/>
            <person name="Mueller R.-W."/>
            <person name="Bruemmer F."/>
            <person name="Labrenz M."/>
            <person name="Spormann A.M."/>
            <person name="Op den Camp H."/>
            <person name="Overmann J."/>
            <person name="Amann R."/>
            <person name="Jetten M.S.M."/>
            <person name="Mascher T."/>
            <person name="Medema M.H."/>
            <person name="Devos D.P."/>
            <person name="Kaster A.-K."/>
            <person name="Ovreas L."/>
            <person name="Rohde M."/>
            <person name="Galperin M.Y."/>
            <person name="Jogler C."/>
        </authorList>
    </citation>
    <scope>NUCLEOTIDE SEQUENCE [LARGE SCALE GENOMIC DNA]</scope>
    <source>
        <strain evidence="1 2">Pla175</strain>
    </source>
</reference>
<accession>A0A518DD44</accession>
<protein>
    <submittedName>
        <fullName evidence="1">Uncharacterized protein</fullName>
    </submittedName>
</protein>
<dbReference type="AlphaFoldDB" id="A0A518DD44"/>
<sequence>MRRVAAFAPADRQETGALRLDSFRTGRVCPVS</sequence>
<evidence type="ECO:0000313" key="2">
    <source>
        <dbReference type="Proteomes" id="UP000317429"/>
    </source>
</evidence>
<dbReference type="Proteomes" id="UP000317429">
    <property type="component" value="Chromosome"/>
</dbReference>
<name>A0A518DD44_9BACT</name>
<dbReference type="EMBL" id="CP036291">
    <property type="protein sequence ID" value="QDU89380.1"/>
    <property type="molecule type" value="Genomic_DNA"/>
</dbReference>
<evidence type="ECO:0000313" key="1">
    <source>
        <dbReference type="EMBL" id="QDU89380.1"/>
    </source>
</evidence>
<dbReference type="KEGG" id="pnd:Pla175_27690"/>